<comment type="caution">
    <text evidence="1">The sequence shown here is derived from an EMBL/GenBank/DDBJ whole genome shotgun (WGS) entry which is preliminary data.</text>
</comment>
<name>A0ACB9E301_CICIN</name>
<dbReference type="EMBL" id="CM042012">
    <property type="protein sequence ID" value="KAI3752816.1"/>
    <property type="molecule type" value="Genomic_DNA"/>
</dbReference>
<reference evidence="2" key="1">
    <citation type="journal article" date="2022" name="Mol. Ecol. Resour.">
        <title>The genomes of chicory, endive, great burdock and yacon provide insights into Asteraceae palaeo-polyploidization history and plant inulin production.</title>
        <authorList>
            <person name="Fan W."/>
            <person name="Wang S."/>
            <person name="Wang H."/>
            <person name="Wang A."/>
            <person name="Jiang F."/>
            <person name="Liu H."/>
            <person name="Zhao H."/>
            <person name="Xu D."/>
            <person name="Zhang Y."/>
        </authorList>
    </citation>
    <scope>NUCLEOTIDE SEQUENCE [LARGE SCALE GENOMIC DNA]</scope>
    <source>
        <strain evidence="2">cv. Punajuju</strain>
    </source>
</reference>
<evidence type="ECO:0000313" key="2">
    <source>
        <dbReference type="Proteomes" id="UP001055811"/>
    </source>
</evidence>
<reference evidence="1 2" key="2">
    <citation type="journal article" date="2022" name="Mol. Ecol. Resour.">
        <title>The genomes of chicory, endive, great burdock and yacon provide insights into Asteraceae paleo-polyploidization history and plant inulin production.</title>
        <authorList>
            <person name="Fan W."/>
            <person name="Wang S."/>
            <person name="Wang H."/>
            <person name="Wang A."/>
            <person name="Jiang F."/>
            <person name="Liu H."/>
            <person name="Zhao H."/>
            <person name="Xu D."/>
            <person name="Zhang Y."/>
        </authorList>
    </citation>
    <scope>NUCLEOTIDE SEQUENCE [LARGE SCALE GENOMIC DNA]</scope>
    <source>
        <strain evidence="2">cv. Punajuju</strain>
        <tissue evidence="1">Leaves</tissue>
    </source>
</reference>
<evidence type="ECO:0000313" key="1">
    <source>
        <dbReference type="EMBL" id="KAI3752816.1"/>
    </source>
</evidence>
<sequence>MGPNRHFEEREGAKLIFSLINILGLLFFTSLPNYYSTCSNIIFPLLSLSLSLSLSLKLIPINFLYLSTVVLGRILTS</sequence>
<keyword evidence="2" id="KW-1185">Reference proteome</keyword>
<dbReference type="Proteomes" id="UP001055811">
    <property type="component" value="Linkage Group LG04"/>
</dbReference>
<proteinExistence type="predicted"/>
<protein>
    <submittedName>
        <fullName evidence="1">Uncharacterized protein</fullName>
    </submittedName>
</protein>
<accession>A0ACB9E301</accession>
<gene>
    <name evidence="1" type="ORF">L2E82_24853</name>
</gene>
<organism evidence="1 2">
    <name type="scientific">Cichorium intybus</name>
    <name type="common">Chicory</name>
    <dbReference type="NCBI Taxonomy" id="13427"/>
    <lineage>
        <taxon>Eukaryota</taxon>
        <taxon>Viridiplantae</taxon>
        <taxon>Streptophyta</taxon>
        <taxon>Embryophyta</taxon>
        <taxon>Tracheophyta</taxon>
        <taxon>Spermatophyta</taxon>
        <taxon>Magnoliopsida</taxon>
        <taxon>eudicotyledons</taxon>
        <taxon>Gunneridae</taxon>
        <taxon>Pentapetalae</taxon>
        <taxon>asterids</taxon>
        <taxon>campanulids</taxon>
        <taxon>Asterales</taxon>
        <taxon>Asteraceae</taxon>
        <taxon>Cichorioideae</taxon>
        <taxon>Cichorieae</taxon>
        <taxon>Cichoriinae</taxon>
        <taxon>Cichorium</taxon>
    </lineage>
</organism>